<dbReference type="STRING" id="553469.SAMN04487947_4073"/>
<evidence type="ECO:0000256" key="4">
    <source>
        <dbReference type="SAM" id="MobiDB-lite"/>
    </source>
</evidence>
<comment type="similarity">
    <text evidence="1">Belongs to the glycosyltransferase 2 family.</text>
</comment>
<keyword evidence="7" id="KW-1185">Reference proteome</keyword>
<dbReference type="SUPFAM" id="SSF53448">
    <property type="entry name" value="Nucleotide-diphospho-sugar transferases"/>
    <property type="match status" value="1"/>
</dbReference>
<evidence type="ECO:0000313" key="6">
    <source>
        <dbReference type="EMBL" id="SFR74237.1"/>
    </source>
</evidence>
<dbReference type="InterPro" id="IPR029044">
    <property type="entry name" value="Nucleotide-diphossugar_trans"/>
</dbReference>
<keyword evidence="3 6" id="KW-0808">Transferase</keyword>
<evidence type="ECO:0000259" key="5">
    <source>
        <dbReference type="Pfam" id="PF00535"/>
    </source>
</evidence>
<evidence type="ECO:0000313" key="7">
    <source>
        <dbReference type="Proteomes" id="UP000198531"/>
    </source>
</evidence>
<dbReference type="Proteomes" id="UP000198531">
    <property type="component" value="Unassembled WGS sequence"/>
</dbReference>
<feature type="domain" description="Glycosyltransferase 2-like" evidence="5">
    <location>
        <begin position="53"/>
        <end position="178"/>
    </location>
</feature>
<gene>
    <name evidence="6" type="ORF">SAMN04487947_4073</name>
</gene>
<dbReference type="EMBL" id="FOYT01000006">
    <property type="protein sequence ID" value="SFR74237.1"/>
    <property type="molecule type" value="Genomic_DNA"/>
</dbReference>
<evidence type="ECO:0000256" key="3">
    <source>
        <dbReference type="ARBA" id="ARBA00022679"/>
    </source>
</evidence>
<dbReference type="OrthoDB" id="46222at2157"/>
<name>A0A1I6J5N4_9EURY</name>
<dbReference type="Pfam" id="PF00535">
    <property type="entry name" value="Glycos_transf_2"/>
    <property type="match status" value="1"/>
</dbReference>
<dbReference type="PANTHER" id="PTHR43179:SF12">
    <property type="entry name" value="GALACTOFURANOSYLTRANSFERASE GLFT2"/>
    <property type="match status" value="1"/>
</dbReference>
<sequence length="331" mass="37359">MRSEPDGEQTTGAGADVSTAAPESERFAALPEEYRRRIETEFDDAPDVEPTISVVVVTFRTDREAFESVLDALGAQTHEAFDFVVVNNGVDWDIESRLREFDHGTTYVELVRNCGVTLARNLGAELARSDLLLFLDDDAVPAADFVEAHRRAHDDEGVVAVRGRIFPQSKSFYNRLQQWYDLGDRSLPYLLNIEGNTSIDRDAHRSVSGFDERLGGRAGHEGIDLTYRLVEAGYDRDQIVYCPDAIIYHDYATSLLGYVRKRIVSRRYRKRLTERRPELFDFASTYSPPDHVVHEKSSLDHVVHLALDGVIRVGCRLAETRDALGDRLPSV</sequence>
<keyword evidence="2" id="KW-0328">Glycosyltransferase</keyword>
<dbReference type="Gene3D" id="3.90.550.10">
    <property type="entry name" value="Spore Coat Polysaccharide Biosynthesis Protein SpsA, Chain A"/>
    <property type="match status" value="1"/>
</dbReference>
<protein>
    <submittedName>
        <fullName evidence="6">Glycosyltransferase, GT2 family</fullName>
    </submittedName>
</protein>
<dbReference type="AlphaFoldDB" id="A0A1I6J5N4"/>
<dbReference type="InterPro" id="IPR001173">
    <property type="entry name" value="Glyco_trans_2-like"/>
</dbReference>
<organism evidence="6 7">
    <name type="scientific">Halogeometricum rufum</name>
    <dbReference type="NCBI Taxonomy" id="553469"/>
    <lineage>
        <taxon>Archaea</taxon>
        <taxon>Methanobacteriati</taxon>
        <taxon>Methanobacteriota</taxon>
        <taxon>Stenosarchaea group</taxon>
        <taxon>Halobacteria</taxon>
        <taxon>Halobacteriales</taxon>
        <taxon>Haloferacaceae</taxon>
        <taxon>Halogeometricum</taxon>
    </lineage>
</organism>
<feature type="region of interest" description="Disordered" evidence="4">
    <location>
        <begin position="1"/>
        <end position="24"/>
    </location>
</feature>
<evidence type="ECO:0000256" key="1">
    <source>
        <dbReference type="ARBA" id="ARBA00006739"/>
    </source>
</evidence>
<evidence type="ECO:0000256" key="2">
    <source>
        <dbReference type="ARBA" id="ARBA00022676"/>
    </source>
</evidence>
<proteinExistence type="inferred from homology"/>
<accession>A0A1I6J5N4</accession>
<dbReference type="GO" id="GO:0016757">
    <property type="term" value="F:glycosyltransferase activity"/>
    <property type="evidence" value="ECO:0007669"/>
    <property type="project" value="UniProtKB-KW"/>
</dbReference>
<reference evidence="7" key="1">
    <citation type="submission" date="2016-10" db="EMBL/GenBank/DDBJ databases">
        <authorList>
            <person name="Varghese N."/>
            <person name="Submissions S."/>
        </authorList>
    </citation>
    <scope>NUCLEOTIDE SEQUENCE [LARGE SCALE GENOMIC DNA]</scope>
    <source>
        <strain evidence="7">CGMCC 1.7736</strain>
    </source>
</reference>
<dbReference type="RefSeq" id="WP_089811123.1">
    <property type="nucleotide sequence ID" value="NZ_FOYT01000006.1"/>
</dbReference>
<dbReference type="PANTHER" id="PTHR43179">
    <property type="entry name" value="RHAMNOSYLTRANSFERASE WBBL"/>
    <property type="match status" value="1"/>
</dbReference>